<organism evidence="1 2">
    <name type="scientific">Paenibacillus vini</name>
    <dbReference type="NCBI Taxonomy" id="1476024"/>
    <lineage>
        <taxon>Bacteria</taxon>
        <taxon>Bacillati</taxon>
        <taxon>Bacillota</taxon>
        <taxon>Bacilli</taxon>
        <taxon>Bacillales</taxon>
        <taxon>Paenibacillaceae</taxon>
        <taxon>Paenibacillus</taxon>
    </lineage>
</organism>
<dbReference type="Proteomes" id="UP000679992">
    <property type="component" value="Unassembled WGS sequence"/>
</dbReference>
<evidence type="ECO:0000313" key="2">
    <source>
        <dbReference type="Proteomes" id="UP000679992"/>
    </source>
</evidence>
<comment type="caution">
    <text evidence="1">The sequence shown here is derived from an EMBL/GenBank/DDBJ whole genome shotgun (WGS) entry which is preliminary data.</text>
</comment>
<keyword evidence="2" id="KW-1185">Reference proteome</keyword>
<reference evidence="1 2" key="1">
    <citation type="submission" date="2021-03" db="EMBL/GenBank/DDBJ databases">
        <title>Antimicrobial resistance genes in bacteria isolated from Japanese honey, and their potential for conferring macrolide and lincosamide resistance in the American foulbrood pathogen Paenibacillus larvae.</title>
        <authorList>
            <person name="Okamoto M."/>
            <person name="Kumagai M."/>
            <person name="Kanamori H."/>
            <person name="Takamatsu D."/>
        </authorList>
    </citation>
    <scope>NUCLEOTIDE SEQUENCE [LARGE SCALE GENOMIC DNA]</scope>
    <source>
        <strain evidence="1 2">J42TS3</strain>
    </source>
</reference>
<sequence>MFAFLFALRVKAKKIRAKKDTPPQDVPSLLLYTLRSDKLIVVPFPGVDSSSTLWPNIPAISRTR</sequence>
<evidence type="ECO:0000313" key="1">
    <source>
        <dbReference type="EMBL" id="GIP53335.1"/>
    </source>
</evidence>
<name>A0ABQ4MD33_9BACL</name>
<gene>
    <name evidence="1" type="ORF">J42TS3_23700</name>
</gene>
<protein>
    <submittedName>
        <fullName evidence="1">Uncharacterized protein</fullName>
    </submittedName>
</protein>
<accession>A0ABQ4MD33</accession>
<proteinExistence type="predicted"/>
<dbReference type="EMBL" id="BOSL01000006">
    <property type="protein sequence ID" value="GIP53335.1"/>
    <property type="molecule type" value="Genomic_DNA"/>
</dbReference>